<protein>
    <recommendedName>
        <fullName evidence="4">aldehyde dehydrogenase (NAD(+))</fullName>
        <ecNumber evidence="4">1.2.1.3</ecNumber>
    </recommendedName>
</protein>
<dbReference type="EMBL" id="CABFWF030000014">
    <property type="protein sequence ID" value="CAD7050411.1"/>
    <property type="molecule type" value="Genomic_DNA"/>
</dbReference>
<feature type="domain" description="Aldehyde dehydrogenase" evidence="7">
    <location>
        <begin position="29"/>
        <end position="491"/>
    </location>
</feature>
<comment type="caution">
    <text evidence="8">The sequence shown here is derived from an EMBL/GenBank/DDBJ whole genome shotgun (WGS) entry which is preliminary data.</text>
</comment>
<dbReference type="Gene3D" id="3.40.309.10">
    <property type="entry name" value="Aldehyde Dehydrogenase, Chain A, domain 2"/>
    <property type="match status" value="1"/>
</dbReference>
<reference evidence="8 9" key="1">
    <citation type="submission" date="2020-11" db="EMBL/GenBank/DDBJ databases">
        <authorList>
            <person name="Lassalle F."/>
        </authorList>
    </citation>
    <scope>NUCLEOTIDE SEQUENCE [LARGE SCALE GENOMIC DNA]</scope>
    <source>
        <strain evidence="8 9">JC140</strain>
    </source>
</reference>
<evidence type="ECO:0000256" key="6">
    <source>
        <dbReference type="RuleBase" id="RU003345"/>
    </source>
</evidence>
<comment type="subunit">
    <text evidence="1">Homotetramer.</text>
</comment>
<evidence type="ECO:0000256" key="2">
    <source>
        <dbReference type="ARBA" id="ARBA00023002"/>
    </source>
</evidence>
<dbReference type="Pfam" id="PF00171">
    <property type="entry name" value="Aldedh"/>
    <property type="match status" value="1"/>
</dbReference>
<dbReference type="Proteomes" id="UP000606921">
    <property type="component" value="Unassembled WGS sequence"/>
</dbReference>
<keyword evidence="9" id="KW-1185">Reference proteome</keyword>
<dbReference type="InterPro" id="IPR029510">
    <property type="entry name" value="Ald_DH_CS_GLU"/>
</dbReference>
<sequence>MTLANLDLAADVKNILGSLGVKPERYTGGTLTVRSPITGREIGKLPEMSASDAAAAIDKAHQAFLEWRVVPAPKRGELIRLLGEELRASKEALGRLVSIEVGKITSEGLGEVQEMIDICDFAVGLSRQLYGLTIATERADHRMMETWHPLGAIGIISAFNFPVAVWSWNAALAIVCGNSTIWKPSEKTPLTALATQAIFEKALTRFIAEGNTAPENLSTLLIGGRELGEVLVDHPKVPLVSATGSTAMGRAVGPRLAQRFARSILELGGNNAAIVAPTADLDLTLRGVAFAAMGTAGQRCTTLRRLFVHDSVYDALVPRLTKAYQSVTVGSPLENGNLVGPLIDSAAFEKMQKALEAAKAAGGKVTGGERVQQDGAVDAYYVRPAIVEMPSQTGPVMEETFAPILYVMKYSDFEEALRLHNDVPQGLSSSIFTNDMREAETFVSDRGSDCGIANVNIGPSGAEIGGAFGGEKETGGGRESGSDAWKAYMRRATNTLNYGRTLPLAQGVKFDVI</sequence>
<evidence type="ECO:0000256" key="4">
    <source>
        <dbReference type="ARBA" id="ARBA00024226"/>
    </source>
</evidence>
<accession>A0ABM8PVC8</accession>
<dbReference type="EC" id="1.2.1.3" evidence="4"/>
<comment type="similarity">
    <text evidence="6">Belongs to the aldehyde dehydrogenase family.</text>
</comment>
<dbReference type="CDD" id="cd07130">
    <property type="entry name" value="ALDH_F7_AASADH"/>
    <property type="match status" value="1"/>
</dbReference>
<evidence type="ECO:0000256" key="3">
    <source>
        <dbReference type="ARBA" id="ARBA00023027"/>
    </source>
</evidence>
<gene>
    <name evidence="8" type="ORF">REJC140_01636</name>
</gene>
<dbReference type="InterPro" id="IPR044638">
    <property type="entry name" value="ALDH7A1-like"/>
</dbReference>
<dbReference type="InterPro" id="IPR016163">
    <property type="entry name" value="Ald_DH_C"/>
</dbReference>
<dbReference type="PANTHER" id="PTHR43521:SF1">
    <property type="entry name" value="ALPHA-AMINOADIPIC SEMIALDEHYDE DEHYDROGENASE"/>
    <property type="match status" value="1"/>
</dbReference>
<evidence type="ECO:0000256" key="5">
    <source>
        <dbReference type="PROSITE-ProRule" id="PRU10007"/>
    </source>
</evidence>
<keyword evidence="3" id="KW-0520">NAD</keyword>
<dbReference type="InterPro" id="IPR016161">
    <property type="entry name" value="Ald_DH/histidinol_DH"/>
</dbReference>
<feature type="active site" evidence="5">
    <location>
        <position position="266"/>
    </location>
</feature>
<dbReference type="PROSITE" id="PS00687">
    <property type="entry name" value="ALDEHYDE_DEHYDR_GLU"/>
    <property type="match status" value="1"/>
</dbReference>
<dbReference type="Gene3D" id="3.40.605.10">
    <property type="entry name" value="Aldehyde Dehydrogenase, Chain A, domain 1"/>
    <property type="match status" value="1"/>
</dbReference>
<dbReference type="SUPFAM" id="SSF53720">
    <property type="entry name" value="ALDH-like"/>
    <property type="match status" value="1"/>
</dbReference>
<evidence type="ECO:0000313" key="9">
    <source>
        <dbReference type="Proteomes" id="UP000606921"/>
    </source>
</evidence>
<proteinExistence type="inferred from homology"/>
<evidence type="ECO:0000256" key="1">
    <source>
        <dbReference type="ARBA" id="ARBA00011881"/>
    </source>
</evidence>
<dbReference type="RefSeq" id="WP_142593699.1">
    <property type="nucleotide sequence ID" value="NZ_CABFWF030000014.1"/>
</dbReference>
<name>A0ABM8PVC8_9HYPH</name>
<evidence type="ECO:0000313" key="8">
    <source>
        <dbReference type="EMBL" id="CAD7050411.1"/>
    </source>
</evidence>
<keyword evidence="2 6" id="KW-0560">Oxidoreductase</keyword>
<organism evidence="8 9">
    <name type="scientific">Pseudorhizobium endolithicum</name>
    <dbReference type="NCBI Taxonomy" id="1191678"/>
    <lineage>
        <taxon>Bacteria</taxon>
        <taxon>Pseudomonadati</taxon>
        <taxon>Pseudomonadota</taxon>
        <taxon>Alphaproteobacteria</taxon>
        <taxon>Hyphomicrobiales</taxon>
        <taxon>Rhizobiaceae</taxon>
        <taxon>Rhizobium/Agrobacterium group</taxon>
        <taxon>Pseudorhizobium</taxon>
    </lineage>
</organism>
<dbReference type="PANTHER" id="PTHR43521">
    <property type="entry name" value="ALPHA-AMINOADIPIC SEMIALDEHYDE DEHYDROGENASE"/>
    <property type="match status" value="1"/>
</dbReference>
<dbReference type="InterPro" id="IPR015590">
    <property type="entry name" value="Aldehyde_DH_dom"/>
</dbReference>
<evidence type="ECO:0000259" key="7">
    <source>
        <dbReference type="Pfam" id="PF00171"/>
    </source>
</evidence>
<dbReference type="InterPro" id="IPR016162">
    <property type="entry name" value="Ald_DH_N"/>
</dbReference>